<keyword evidence="1" id="KW-1185">Reference proteome</keyword>
<dbReference type="AlphaFoldDB" id="A0A915HIR6"/>
<evidence type="ECO:0000313" key="1">
    <source>
        <dbReference type="Proteomes" id="UP000887565"/>
    </source>
</evidence>
<reference evidence="2" key="1">
    <citation type="submission" date="2022-11" db="UniProtKB">
        <authorList>
            <consortium name="WormBaseParasite"/>
        </authorList>
    </citation>
    <scope>IDENTIFICATION</scope>
</reference>
<protein>
    <submittedName>
        <fullName evidence="2">Ovule protein</fullName>
    </submittedName>
</protein>
<organism evidence="1 2">
    <name type="scientific">Romanomermis culicivorax</name>
    <name type="common">Nematode worm</name>
    <dbReference type="NCBI Taxonomy" id="13658"/>
    <lineage>
        <taxon>Eukaryota</taxon>
        <taxon>Metazoa</taxon>
        <taxon>Ecdysozoa</taxon>
        <taxon>Nematoda</taxon>
        <taxon>Enoplea</taxon>
        <taxon>Dorylaimia</taxon>
        <taxon>Mermithida</taxon>
        <taxon>Mermithoidea</taxon>
        <taxon>Mermithidae</taxon>
        <taxon>Romanomermis</taxon>
    </lineage>
</organism>
<accession>A0A915HIR6</accession>
<dbReference type="Proteomes" id="UP000887565">
    <property type="component" value="Unplaced"/>
</dbReference>
<proteinExistence type="predicted"/>
<name>A0A915HIR6_ROMCU</name>
<evidence type="ECO:0000313" key="2">
    <source>
        <dbReference type="WBParaSite" id="nRc.2.0.1.t01480-RA"/>
    </source>
</evidence>
<dbReference type="WBParaSite" id="nRc.2.0.1.t01480-RA">
    <property type="protein sequence ID" value="nRc.2.0.1.t01480-RA"/>
    <property type="gene ID" value="nRc.2.0.1.g01480"/>
</dbReference>
<sequence length="71" mass="8077">YCNCSFDPRLFILFASNCFRKQLNRVVFYLQANAPSNFVLSTFKQLSTIRCIIVAVPPHVPVLFAVTSHLV</sequence>